<dbReference type="Pfam" id="PF00011">
    <property type="entry name" value="HSP20"/>
    <property type="match status" value="1"/>
</dbReference>
<keyword evidence="4" id="KW-0346">Stress response</keyword>
<dbReference type="RefSeq" id="WP_108025995.1">
    <property type="nucleotide sequence ID" value="NZ_QBKR01000032.1"/>
</dbReference>
<dbReference type="AlphaFoldDB" id="A0A2T6B795"/>
<dbReference type="InterPro" id="IPR002068">
    <property type="entry name" value="A-crystallin/Hsp20_dom"/>
</dbReference>
<dbReference type="Gene3D" id="2.60.40.790">
    <property type="match status" value="1"/>
</dbReference>
<dbReference type="OrthoDB" id="1806521at2"/>
<evidence type="ECO:0000313" key="4">
    <source>
        <dbReference type="EMBL" id="PTX51926.1"/>
    </source>
</evidence>
<evidence type="ECO:0000256" key="2">
    <source>
        <dbReference type="RuleBase" id="RU003616"/>
    </source>
</evidence>
<keyword evidence="5" id="KW-1185">Reference proteome</keyword>
<reference evidence="4 5" key="1">
    <citation type="submission" date="2018-04" db="EMBL/GenBank/DDBJ databases">
        <title>Genomic Encyclopedia of Archaeal and Bacterial Type Strains, Phase II (KMG-II): from individual species to whole genera.</title>
        <authorList>
            <person name="Goeker M."/>
        </authorList>
    </citation>
    <scope>NUCLEOTIDE SEQUENCE [LARGE SCALE GENOMIC DNA]</scope>
    <source>
        <strain evidence="4 5">DSM 45787</strain>
    </source>
</reference>
<gene>
    <name evidence="4" type="ORF">C8P63_1324</name>
</gene>
<evidence type="ECO:0000259" key="3">
    <source>
        <dbReference type="PROSITE" id="PS01031"/>
    </source>
</evidence>
<dbReference type="PROSITE" id="PS01031">
    <property type="entry name" value="SHSP"/>
    <property type="match status" value="1"/>
</dbReference>
<proteinExistence type="inferred from homology"/>
<evidence type="ECO:0000313" key="5">
    <source>
        <dbReference type="Proteomes" id="UP000244240"/>
    </source>
</evidence>
<accession>A0A2T6B795</accession>
<dbReference type="CDD" id="cd06464">
    <property type="entry name" value="ACD_sHsps-like"/>
    <property type="match status" value="1"/>
</dbReference>
<dbReference type="InterPro" id="IPR008978">
    <property type="entry name" value="HSP20-like_chaperone"/>
</dbReference>
<dbReference type="Proteomes" id="UP000244240">
    <property type="component" value="Unassembled WGS sequence"/>
</dbReference>
<name>A0A2T6B795_9BACL</name>
<dbReference type="EMBL" id="QBKR01000032">
    <property type="protein sequence ID" value="PTX51926.1"/>
    <property type="molecule type" value="Genomic_DNA"/>
</dbReference>
<organism evidence="4 5">
    <name type="scientific">Melghirimyces profundicolus</name>
    <dbReference type="NCBI Taxonomy" id="1242148"/>
    <lineage>
        <taxon>Bacteria</taxon>
        <taxon>Bacillati</taxon>
        <taxon>Bacillota</taxon>
        <taxon>Bacilli</taxon>
        <taxon>Bacillales</taxon>
        <taxon>Thermoactinomycetaceae</taxon>
        <taxon>Melghirimyces</taxon>
    </lineage>
</organism>
<dbReference type="PANTHER" id="PTHR11527">
    <property type="entry name" value="HEAT-SHOCK PROTEIN 20 FAMILY MEMBER"/>
    <property type="match status" value="1"/>
</dbReference>
<comment type="similarity">
    <text evidence="1 2">Belongs to the small heat shock protein (HSP20) family.</text>
</comment>
<feature type="domain" description="SHSP" evidence="3">
    <location>
        <begin position="40"/>
        <end position="151"/>
    </location>
</feature>
<sequence>MGSLQRFDGHQDHPLTRLRHELDRSFQRFFNEPLFSGEGFGGRTFLPALNVEEEADRYVIQAEMPGMEPDDIDIEVQGNTLTIRGERREERREESRYHLMESRYGTFQRSFTLPENADVEGITADSKNGVLYVYVPKDKSREPRKIRINRSKP</sequence>
<dbReference type="InterPro" id="IPR031107">
    <property type="entry name" value="Small_HSP"/>
</dbReference>
<dbReference type="SUPFAM" id="SSF49764">
    <property type="entry name" value="HSP20-like chaperones"/>
    <property type="match status" value="1"/>
</dbReference>
<evidence type="ECO:0000256" key="1">
    <source>
        <dbReference type="PROSITE-ProRule" id="PRU00285"/>
    </source>
</evidence>
<comment type="caution">
    <text evidence="4">The sequence shown here is derived from an EMBL/GenBank/DDBJ whole genome shotgun (WGS) entry which is preliminary data.</text>
</comment>
<protein>
    <submittedName>
        <fullName evidence="4">Heat shock protein Hsp20</fullName>
    </submittedName>
</protein>